<dbReference type="EMBL" id="SNSC02000013">
    <property type="protein sequence ID" value="TID18940.1"/>
    <property type="molecule type" value="Genomic_DNA"/>
</dbReference>
<reference evidence="1 2" key="1">
    <citation type="submission" date="2019-04" db="EMBL/GenBank/DDBJ databases">
        <title>High contiguity whole genome sequence and gene annotation resource for two Venturia nashicola isolates.</title>
        <authorList>
            <person name="Prokchorchik M."/>
            <person name="Won K."/>
            <person name="Lee Y."/>
            <person name="Choi E.D."/>
            <person name="Segonzac C."/>
            <person name="Sohn K.H."/>
        </authorList>
    </citation>
    <scope>NUCLEOTIDE SEQUENCE [LARGE SCALE GENOMIC DNA]</scope>
    <source>
        <strain evidence="1 2">PRI2</strain>
    </source>
</reference>
<gene>
    <name evidence="1" type="ORF">E6O75_ATG06061</name>
</gene>
<name>A0A4Z1P4D6_9PEZI</name>
<accession>A0A4Z1P4D6</accession>
<dbReference type="AlphaFoldDB" id="A0A4Z1P4D6"/>
<dbReference type="Proteomes" id="UP000298493">
    <property type="component" value="Unassembled WGS sequence"/>
</dbReference>
<keyword evidence="2" id="KW-1185">Reference proteome</keyword>
<comment type="caution">
    <text evidence="1">The sequence shown here is derived from an EMBL/GenBank/DDBJ whole genome shotgun (WGS) entry which is preliminary data.</text>
</comment>
<sequence length="98" mass="10643">MAPQFVVIAQADIATFHNSGSNTLPAVIQIPVRRDLSCQSVDGSTRKAEMLGECLPYDQTKLLKSMGRFQIVKFWGTSTPNRVCLGCDARLVLCAAAN</sequence>
<protein>
    <submittedName>
        <fullName evidence="1">Uncharacterized protein</fullName>
    </submittedName>
</protein>
<proteinExistence type="predicted"/>
<evidence type="ECO:0000313" key="2">
    <source>
        <dbReference type="Proteomes" id="UP000298493"/>
    </source>
</evidence>
<organism evidence="1 2">
    <name type="scientific">Venturia nashicola</name>
    <dbReference type="NCBI Taxonomy" id="86259"/>
    <lineage>
        <taxon>Eukaryota</taxon>
        <taxon>Fungi</taxon>
        <taxon>Dikarya</taxon>
        <taxon>Ascomycota</taxon>
        <taxon>Pezizomycotina</taxon>
        <taxon>Dothideomycetes</taxon>
        <taxon>Pleosporomycetidae</taxon>
        <taxon>Venturiales</taxon>
        <taxon>Venturiaceae</taxon>
        <taxon>Venturia</taxon>
    </lineage>
</organism>
<evidence type="ECO:0000313" key="1">
    <source>
        <dbReference type="EMBL" id="TID18940.1"/>
    </source>
</evidence>